<sequence>MPPSSIFPLFLTKKGPTVKAVQEVLQRIGEASAGTKDVVQNRLLTRVLSRKLPQKNWPQGNEEKKTSRILSIDMGIKNLAYCVADVEKPTSTPSTTNMDFLTWCRLDIGEAFRKSDKNLSFLCSNAEFLDREDEDSVSSMAELEDREDEELYTPENLSQMGYWFLRKVLNDWNPDVILIERQRWRSAGSPTIQQWTVRVNTLEAVMWAVMTAMKTEREKRFHWRMHAVDPKRVGHFWLDGVTLPAPSRVQKKKDSKSAATSEENNDIIGALDDEKAVSIKKLTRGKAEKKAKIQLLRTWLDSEHPSTALATCSSTSESEALYPNINFTFSSHGRLDTPSYGADGTRQALLYATDTTSERAKRTRYYKDYVRKVDDITDCFLQAAAWVAWDENLRRLEPEAKSLMAQVEEKLGREVNGRLADGVKEVQASLENAADGDETAVRSAIRSRKAKTKESEGLELVAKVEEPTTSPRTKRKTKKSKSET</sequence>
<accession>A0A177CKX1</accession>
<protein>
    <submittedName>
        <fullName evidence="3">Ribonuclease H-like protein</fullName>
    </submittedName>
</protein>
<name>A0A177CKX1_9PLEO</name>
<dbReference type="InterPro" id="IPR015242">
    <property type="entry name" value="Ydc2_cat"/>
</dbReference>
<dbReference type="Proteomes" id="UP000077069">
    <property type="component" value="Unassembled WGS sequence"/>
</dbReference>
<dbReference type="GO" id="GO:0004520">
    <property type="term" value="F:DNA endonuclease activity"/>
    <property type="evidence" value="ECO:0007669"/>
    <property type="project" value="TreeGrafter"/>
</dbReference>
<dbReference type="SUPFAM" id="SSF53098">
    <property type="entry name" value="Ribonuclease H-like"/>
    <property type="match status" value="1"/>
</dbReference>
<dbReference type="FunCoup" id="A0A177CKX1">
    <property type="interactions" value="19"/>
</dbReference>
<dbReference type="InterPro" id="IPR039197">
    <property type="entry name" value="Mrs1/Cce1"/>
</dbReference>
<evidence type="ECO:0000259" key="2">
    <source>
        <dbReference type="Pfam" id="PF09159"/>
    </source>
</evidence>
<dbReference type="Pfam" id="PF09159">
    <property type="entry name" value="Ydc2-catalyt"/>
    <property type="match status" value="1"/>
</dbReference>
<feature type="compositionally biased region" description="Basic residues" evidence="1">
    <location>
        <begin position="472"/>
        <end position="484"/>
    </location>
</feature>
<dbReference type="InterPro" id="IPR036397">
    <property type="entry name" value="RNaseH_sf"/>
</dbReference>
<evidence type="ECO:0000256" key="1">
    <source>
        <dbReference type="SAM" id="MobiDB-lite"/>
    </source>
</evidence>
<feature type="compositionally biased region" description="Basic and acidic residues" evidence="1">
    <location>
        <begin position="452"/>
        <end position="466"/>
    </location>
</feature>
<organism evidence="3 4">
    <name type="scientific">Paraphaeosphaeria sporulosa</name>
    <dbReference type="NCBI Taxonomy" id="1460663"/>
    <lineage>
        <taxon>Eukaryota</taxon>
        <taxon>Fungi</taxon>
        <taxon>Dikarya</taxon>
        <taxon>Ascomycota</taxon>
        <taxon>Pezizomycotina</taxon>
        <taxon>Dothideomycetes</taxon>
        <taxon>Pleosporomycetidae</taxon>
        <taxon>Pleosporales</taxon>
        <taxon>Massarineae</taxon>
        <taxon>Didymosphaeriaceae</taxon>
        <taxon>Paraphaeosphaeria</taxon>
    </lineage>
</organism>
<dbReference type="OrthoDB" id="5552842at2759"/>
<dbReference type="GO" id="GO:0005739">
    <property type="term" value="C:mitochondrion"/>
    <property type="evidence" value="ECO:0007669"/>
    <property type="project" value="TreeGrafter"/>
</dbReference>
<keyword evidence="4" id="KW-1185">Reference proteome</keyword>
<dbReference type="PANTHER" id="PTHR28072">
    <property type="entry name" value="CRUCIFORM CUTTING ENDONUCLEASE 1, MITOCHONDRIAL-RELATED"/>
    <property type="match status" value="1"/>
</dbReference>
<dbReference type="GeneID" id="28770546"/>
<feature type="domain" description="Mitochondrial resolvase Ydc2 catalytic" evidence="2">
    <location>
        <begin position="69"/>
        <end position="395"/>
    </location>
</feature>
<evidence type="ECO:0000313" key="4">
    <source>
        <dbReference type="Proteomes" id="UP000077069"/>
    </source>
</evidence>
<dbReference type="AlphaFoldDB" id="A0A177CKX1"/>
<dbReference type="GO" id="GO:0000402">
    <property type="term" value="F:crossed form four-way junction DNA binding"/>
    <property type="evidence" value="ECO:0007669"/>
    <property type="project" value="TreeGrafter"/>
</dbReference>
<dbReference type="InterPro" id="IPR012337">
    <property type="entry name" value="RNaseH-like_sf"/>
</dbReference>
<dbReference type="GO" id="GO:0070336">
    <property type="term" value="F:flap-structured DNA binding"/>
    <property type="evidence" value="ECO:0007669"/>
    <property type="project" value="TreeGrafter"/>
</dbReference>
<dbReference type="Gene3D" id="3.30.420.10">
    <property type="entry name" value="Ribonuclease H-like superfamily/Ribonuclease H"/>
    <property type="match status" value="1"/>
</dbReference>
<feature type="region of interest" description="Disordered" evidence="1">
    <location>
        <begin position="434"/>
        <end position="484"/>
    </location>
</feature>
<dbReference type="PANTHER" id="PTHR28072:SF1">
    <property type="entry name" value="CRUCIFORM CUTTING ENDONUCLEASE 1, MITOCHONDRIAL-RELATED"/>
    <property type="match status" value="1"/>
</dbReference>
<proteinExistence type="predicted"/>
<evidence type="ECO:0000313" key="3">
    <source>
        <dbReference type="EMBL" id="OAG07500.1"/>
    </source>
</evidence>
<dbReference type="InParanoid" id="A0A177CKX1"/>
<dbReference type="EMBL" id="KV441551">
    <property type="protein sequence ID" value="OAG07500.1"/>
    <property type="molecule type" value="Genomic_DNA"/>
</dbReference>
<gene>
    <name evidence="3" type="ORF">CC84DRAFT_665189</name>
</gene>
<reference evidence="3 4" key="1">
    <citation type="submission" date="2016-05" db="EMBL/GenBank/DDBJ databases">
        <title>Comparative analysis of secretome profiles of manganese(II)-oxidizing ascomycete fungi.</title>
        <authorList>
            <consortium name="DOE Joint Genome Institute"/>
            <person name="Zeiner C.A."/>
            <person name="Purvine S.O."/>
            <person name="Zink E.M."/>
            <person name="Wu S."/>
            <person name="Pasa-Tolic L."/>
            <person name="Chaput D.L."/>
            <person name="Haridas S."/>
            <person name="Grigoriev I.V."/>
            <person name="Santelli C.M."/>
            <person name="Hansel C.M."/>
        </authorList>
    </citation>
    <scope>NUCLEOTIDE SEQUENCE [LARGE SCALE GENOMIC DNA]</scope>
    <source>
        <strain evidence="3 4">AP3s5-JAC2a</strain>
    </source>
</reference>
<dbReference type="STRING" id="1460663.A0A177CKX1"/>
<dbReference type="RefSeq" id="XP_018037865.1">
    <property type="nucleotide sequence ID" value="XM_018187060.1"/>
</dbReference>
<dbReference type="GO" id="GO:0000403">
    <property type="term" value="F:Y-form DNA binding"/>
    <property type="evidence" value="ECO:0007669"/>
    <property type="project" value="TreeGrafter"/>
</dbReference>